<evidence type="ECO:0000313" key="4">
    <source>
        <dbReference type="Proteomes" id="UP000484255"/>
    </source>
</evidence>
<sequence length="625" mass="65391">MSPDRTPLDLATLHAGYTTGRFTPLDVIEQVIAATAEDPHHAWIHRRPAEALRADARALMDRPDAATLPLYGVPFAIKDNIDLAGVPTTAGCPAYAYTPERSAFVVQRLIDAGAIPVGKTNLDQFATGLNGTRSPYGACRNALDPALVSGGSSSGSSVSVALGQVSFSLGTDTAGSGRVPAAFNQLVGTKPTCGLLSASGVVPACRTLDTISLFTLTAEDAAQVLAVAQGLDEADAYSVAPQPHGWDFGRADPAQVRLGVPLPAQRRFTDPAWAAGFEAAVAQAQALGVTLVALDFEPLLEVARLLYEGPWVAERYQAIRPFIDSQPEAVFPVTRQITLGGATPLAADAFAAQYRLKALQRRCDALWHQVDLVLAPTAPGHPSIQAMLAEPVARNSELGWYTNFMNLLGYAAVAVPAARVDGSLGAGANPFGVTFFAPAHQDVPLLRWAARWQHALRASADPAAGNAAALATTLGATGWPHPAARQVPPQPEPTFPAGWVEVAVCGAHLSGQPLNPQLTHRGAKLVASTTTAPDYRLIALADGKRPGLIRVAPGQGHAIEVEVWSLPATQFGSFVAGIPAPLGIGRTRLADGREVCGFIAEPVAEEGATEISGFGGWRAWRASLG</sequence>
<dbReference type="SUPFAM" id="SSF75304">
    <property type="entry name" value="Amidase signature (AS) enzymes"/>
    <property type="match status" value="1"/>
</dbReference>
<accession>A0A7C9PL09</accession>
<dbReference type="InterPro" id="IPR036928">
    <property type="entry name" value="AS_sf"/>
</dbReference>
<dbReference type="EC" id="3.5.1.54" evidence="3"/>
<keyword evidence="4" id="KW-1185">Reference proteome</keyword>
<keyword evidence="3" id="KW-0378">Hydrolase</keyword>
<dbReference type="NCBIfam" id="TIGR02713">
    <property type="entry name" value="allophanate_hyd"/>
    <property type="match status" value="1"/>
</dbReference>
<dbReference type="Gene3D" id="1.20.58.1700">
    <property type="match status" value="1"/>
</dbReference>
<dbReference type="RefSeq" id="WP_163459978.1">
    <property type="nucleotide sequence ID" value="NZ_JAAGOH010000055.1"/>
</dbReference>
<dbReference type="Pfam" id="PF01425">
    <property type="entry name" value="Amidase"/>
    <property type="match status" value="1"/>
</dbReference>
<gene>
    <name evidence="3" type="primary">atzF</name>
    <name evidence="3" type="ORF">G3A44_22435</name>
</gene>
<dbReference type="InterPro" id="IPR053844">
    <property type="entry name" value="AH_C"/>
</dbReference>
<evidence type="ECO:0000259" key="1">
    <source>
        <dbReference type="Pfam" id="PF01425"/>
    </source>
</evidence>
<name>A0A7C9PL09_9BURK</name>
<evidence type="ECO:0000259" key="2">
    <source>
        <dbReference type="Pfam" id="PF21986"/>
    </source>
</evidence>
<dbReference type="PANTHER" id="PTHR11895">
    <property type="entry name" value="TRANSAMIDASE"/>
    <property type="match status" value="1"/>
</dbReference>
<feature type="domain" description="Allophanate hydrolase C-terminal" evidence="2">
    <location>
        <begin position="500"/>
        <end position="621"/>
    </location>
</feature>
<evidence type="ECO:0000313" key="3">
    <source>
        <dbReference type="EMBL" id="NDY93954.1"/>
    </source>
</evidence>
<dbReference type="EMBL" id="JAAGOH010000055">
    <property type="protein sequence ID" value="NDY93954.1"/>
    <property type="molecule type" value="Genomic_DNA"/>
</dbReference>
<dbReference type="InterPro" id="IPR000120">
    <property type="entry name" value="Amidase"/>
</dbReference>
<proteinExistence type="predicted"/>
<dbReference type="AlphaFoldDB" id="A0A7C9PL09"/>
<dbReference type="Gene3D" id="3.90.1300.10">
    <property type="entry name" value="Amidase signature (AS) domain"/>
    <property type="match status" value="1"/>
</dbReference>
<dbReference type="GO" id="GO:0004039">
    <property type="term" value="F:allophanate hydrolase activity"/>
    <property type="evidence" value="ECO:0007669"/>
    <property type="project" value="UniProtKB-EC"/>
</dbReference>
<dbReference type="InterPro" id="IPR014085">
    <property type="entry name" value="Allophanate_hydrolase"/>
</dbReference>
<reference evidence="3 4" key="1">
    <citation type="submission" date="2020-02" db="EMBL/GenBank/DDBJ databases">
        <title>Ideonella bacterium strain TBM-1.</title>
        <authorList>
            <person name="Chen W.-M."/>
        </authorList>
    </citation>
    <scope>NUCLEOTIDE SEQUENCE [LARGE SCALE GENOMIC DNA]</scope>
    <source>
        <strain evidence="3 4">TBM-1</strain>
    </source>
</reference>
<feature type="domain" description="Amidase" evidence="1">
    <location>
        <begin position="32"/>
        <end position="446"/>
    </location>
</feature>
<comment type="caution">
    <text evidence="3">The sequence shown here is derived from an EMBL/GenBank/DDBJ whole genome shotgun (WGS) entry which is preliminary data.</text>
</comment>
<dbReference type="InterPro" id="IPR023631">
    <property type="entry name" value="Amidase_dom"/>
</dbReference>
<dbReference type="PANTHER" id="PTHR11895:SF169">
    <property type="entry name" value="GLUTAMYL-TRNA(GLN) AMIDOTRANSFERASE"/>
    <property type="match status" value="1"/>
</dbReference>
<organism evidence="3 4">
    <name type="scientific">Ideonella livida</name>
    <dbReference type="NCBI Taxonomy" id="2707176"/>
    <lineage>
        <taxon>Bacteria</taxon>
        <taxon>Pseudomonadati</taxon>
        <taxon>Pseudomonadota</taxon>
        <taxon>Betaproteobacteria</taxon>
        <taxon>Burkholderiales</taxon>
        <taxon>Sphaerotilaceae</taxon>
        <taxon>Ideonella</taxon>
    </lineage>
</organism>
<dbReference type="Gene3D" id="3.10.490.10">
    <property type="entry name" value="Gamma-glutamyl cyclotransferase-like"/>
    <property type="match status" value="1"/>
</dbReference>
<protein>
    <submittedName>
        <fullName evidence="3">Allophanate hydrolase</fullName>
        <ecNumber evidence="3">3.5.1.54</ecNumber>
    </submittedName>
</protein>
<dbReference type="Proteomes" id="UP000484255">
    <property type="component" value="Unassembled WGS sequence"/>
</dbReference>
<dbReference type="Pfam" id="PF21986">
    <property type="entry name" value="AH_C"/>
    <property type="match status" value="1"/>
</dbReference>
<dbReference type="NCBIfam" id="NF006043">
    <property type="entry name" value="PRK08186.1"/>
    <property type="match status" value="1"/>
</dbReference>